<dbReference type="VEuPathDB" id="AmoebaDB:NF0054600"/>
<gene>
    <name evidence="1" type="ORF">FDP41_007181</name>
</gene>
<dbReference type="OrthoDB" id="10614743at2759"/>
<reference evidence="1 2" key="1">
    <citation type="journal article" date="2019" name="Sci. Rep.">
        <title>Nanopore sequencing improves the draft genome of the human pathogenic amoeba Naegleria fowleri.</title>
        <authorList>
            <person name="Liechti N."/>
            <person name="Schurch N."/>
            <person name="Bruggmann R."/>
            <person name="Wittwer M."/>
        </authorList>
    </citation>
    <scope>NUCLEOTIDE SEQUENCE [LARGE SCALE GENOMIC DNA]</scope>
    <source>
        <strain evidence="1 2">ATCC 30894</strain>
    </source>
</reference>
<dbReference type="Gene3D" id="3.40.50.300">
    <property type="entry name" value="P-loop containing nucleotide triphosphate hydrolases"/>
    <property type="match status" value="1"/>
</dbReference>
<dbReference type="VEuPathDB" id="AmoebaDB:NfTy_009380"/>
<dbReference type="Proteomes" id="UP000444721">
    <property type="component" value="Unassembled WGS sequence"/>
</dbReference>
<accession>A0A6A5BI99</accession>
<evidence type="ECO:0000313" key="2">
    <source>
        <dbReference type="Proteomes" id="UP000444721"/>
    </source>
</evidence>
<sequence length="89" mass="9734">MCAKLPINQLLKNHLNDEPLNFKVMMVGSNRVGKTCLGALLTFGQYRSPEYCPALCDLRPIEYSGNGFTTATTGQSSQFAIWDTSGGDE</sequence>
<keyword evidence="2" id="KW-1185">Reference proteome</keyword>
<dbReference type="GeneID" id="68114399"/>
<proteinExistence type="predicted"/>
<dbReference type="RefSeq" id="XP_044558507.1">
    <property type="nucleotide sequence ID" value="XM_044710898.1"/>
</dbReference>
<dbReference type="VEuPathDB" id="AmoebaDB:FDP41_007181"/>
<organism evidence="1 2">
    <name type="scientific">Naegleria fowleri</name>
    <name type="common">Brain eating amoeba</name>
    <dbReference type="NCBI Taxonomy" id="5763"/>
    <lineage>
        <taxon>Eukaryota</taxon>
        <taxon>Discoba</taxon>
        <taxon>Heterolobosea</taxon>
        <taxon>Tetramitia</taxon>
        <taxon>Eutetramitia</taxon>
        <taxon>Vahlkampfiidae</taxon>
        <taxon>Naegleria</taxon>
    </lineage>
</organism>
<evidence type="ECO:0000313" key="1">
    <source>
        <dbReference type="EMBL" id="KAF0973794.1"/>
    </source>
</evidence>
<dbReference type="AlphaFoldDB" id="A0A6A5BI99"/>
<dbReference type="SUPFAM" id="SSF52540">
    <property type="entry name" value="P-loop containing nucleoside triphosphate hydrolases"/>
    <property type="match status" value="1"/>
</dbReference>
<comment type="caution">
    <text evidence="1">The sequence shown here is derived from an EMBL/GenBank/DDBJ whole genome shotgun (WGS) entry which is preliminary data.</text>
</comment>
<name>A0A6A5BI99_NAEFO</name>
<dbReference type="PRINTS" id="PR00449">
    <property type="entry name" value="RASTRNSFRMNG"/>
</dbReference>
<dbReference type="EMBL" id="VFQX01000058">
    <property type="protein sequence ID" value="KAF0973794.1"/>
    <property type="molecule type" value="Genomic_DNA"/>
</dbReference>
<protein>
    <submittedName>
        <fullName evidence="1">Uncharacterized protein</fullName>
    </submittedName>
</protein>
<dbReference type="InterPro" id="IPR027417">
    <property type="entry name" value="P-loop_NTPase"/>
</dbReference>